<dbReference type="eggNOG" id="COG0618">
    <property type="taxonomic scope" value="Bacteria"/>
</dbReference>
<accession>E1K2C5</accession>
<organism evidence="1 2">
    <name type="scientific">Solidesulfovibrio fructosivorans JJ]</name>
    <dbReference type="NCBI Taxonomy" id="596151"/>
    <lineage>
        <taxon>Bacteria</taxon>
        <taxon>Pseudomonadati</taxon>
        <taxon>Thermodesulfobacteriota</taxon>
        <taxon>Desulfovibrionia</taxon>
        <taxon>Desulfovibrionales</taxon>
        <taxon>Desulfovibrionaceae</taxon>
        <taxon>Solidesulfovibrio</taxon>
    </lineage>
</organism>
<evidence type="ECO:0000313" key="2">
    <source>
        <dbReference type="Proteomes" id="UP000006250"/>
    </source>
</evidence>
<keyword evidence="2" id="KW-1185">Reference proteome</keyword>
<dbReference type="InterPro" id="IPR016877">
    <property type="entry name" value="UCP028235"/>
</dbReference>
<reference evidence="1 2" key="1">
    <citation type="submission" date="2010-08" db="EMBL/GenBank/DDBJ databases">
        <title>The draft genome of Desulfovibrio fructosovorans JJ.</title>
        <authorList>
            <consortium name="US DOE Joint Genome Institute (JGI-PGF)"/>
            <person name="Lucas S."/>
            <person name="Copeland A."/>
            <person name="Lapidus A."/>
            <person name="Cheng J.-F."/>
            <person name="Bruce D."/>
            <person name="Goodwin L."/>
            <person name="Pitluck S."/>
            <person name="Land M.L."/>
            <person name="Hauser L."/>
            <person name="Chang Y.-J."/>
            <person name="Jeffries C."/>
            <person name="Wall J.D."/>
            <person name="Stahl D.A."/>
            <person name="Arkin A.P."/>
            <person name="Dehal P."/>
            <person name="Stolyar S.M."/>
            <person name="Hazen T.C."/>
            <person name="Woyke T.J."/>
        </authorList>
    </citation>
    <scope>NUCLEOTIDE SEQUENCE [LARGE SCALE GENOMIC DNA]</scope>
    <source>
        <strain evidence="1 2">JJ</strain>
    </source>
</reference>
<dbReference type="RefSeq" id="WP_005996992.1">
    <property type="nucleotide sequence ID" value="NZ_AECZ01000054.1"/>
</dbReference>
<dbReference type="Proteomes" id="UP000006250">
    <property type="component" value="Unassembled WGS sequence"/>
</dbReference>
<dbReference type="EMBL" id="AECZ01000054">
    <property type="protein sequence ID" value="EFL49245.1"/>
    <property type="molecule type" value="Genomic_DNA"/>
</dbReference>
<evidence type="ECO:0008006" key="3">
    <source>
        <dbReference type="Google" id="ProtNLM"/>
    </source>
</evidence>
<dbReference type="STRING" id="596151.DesfrDRAFT_4025"/>
<dbReference type="PIRSF" id="PIRSF028235">
    <property type="entry name" value="UCP028235"/>
    <property type="match status" value="1"/>
</dbReference>
<proteinExistence type="predicted"/>
<dbReference type="OrthoDB" id="105221at2"/>
<comment type="caution">
    <text evidence="1">The sequence shown here is derived from an EMBL/GenBank/DDBJ whole genome shotgun (WGS) entry which is preliminary data.</text>
</comment>
<sequence length="314" mass="34939">MRLLTRSDFDGLICAVLLKEAGVMDEWTFVHPKDVQDGKVACGPNDILANVPYAPGCGLWFDHHTSEADRLGDISFTGASKQYPSCARVIWEYYGGHKIFPERFDEMLTFVDRCDSGDLTPGDVARPEGWILLSFIMDPRTGLGRYRDYRISNYQLMMRLVDLCRHEPVGNILADPDVAERVKRYFEQEQQFTAMLRARSKMLGKVLVIDLREQDEIFTGNRFTAYALFPECNVSVQVIWGKAKQNVVLTVGKSIFDRANPVDIGRLMLSYGGGGHRNVGTCQVPEAEAGQVLADVVAVLNGEKPQPGEGGLGA</sequence>
<name>E1K2C5_SOLFR</name>
<evidence type="ECO:0000313" key="1">
    <source>
        <dbReference type="EMBL" id="EFL49245.1"/>
    </source>
</evidence>
<protein>
    <recommendedName>
        <fullName evidence="3">Exopolyphosphatase-related protein</fullName>
    </recommendedName>
</protein>
<gene>
    <name evidence="1" type="ORF">DesfrDRAFT_4025</name>
</gene>
<dbReference type="AlphaFoldDB" id="E1K2C5"/>